<accession>Q0RPX2</accession>
<dbReference type="STRING" id="326424.FRAAL1755"/>
<keyword evidence="2" id="KW-1185">Reference proteome</keyword>
<name>Q0RPX2_FRAAA</name>
<gene>
    <name evidence="1" type="ordered locus">FRAAL1755</name>
</gene>
<dbReference type="Proteomes" id="UP000000657">
    <property type="component" value="Chromosome"/>
</dbReference>
<dbReference type="Gene3D" id="1.25.40.10">
    <property type="entry name" value="Tetratricopeptide repeat domain"/>
    <property type="match status" value="1"/>
</dbReference>
<dbReference type="HOGENOM" id="CLU_029927_7_2_11"/>
<dbReference type="OrthoDB" id="3216026at2"/>
<dbReference type="RefSeq" id="WP_011602938.1">
    <property type="nucleotide sequence ID" value="NC_008278.1"/>
</dbReference>
<reference evidence="1 2" key="1">
    <citation type="journal article" date="2007" name="Genome Res.">
        <title>Genome characteristics of facultatively symbiotic Frankia sp. strains reflect host range and host plant biogeography.</title>
        <authorList>
            <person name="Normand P."/>
            <person name="Lapierre P."/>
            <person name="Tisa L.S."/>
            <person name="Gogarten J.P."/>
            <person name="Alloisio N."/>
            <person name="Bagnarol E."/>
            <person name="Bassi C.A."/>
            <person name="Berry A.M."/>
            <person name="Bickhart D.M."/>
            <person name="Choisne N."/>
            <person name="Couloux A."/>
            <person name="Cournoyer B."/>
            <person name="Cruveiller S."/>
            <person name="Daubin V."/>
            <person name="Demange N."/>
            <person name="Francino M.P."/>
            <person name="Goltsman E."/>
            <person name="Huang Y."/>
            <person name="Kopp O.R."/>
            <person name="Labarre L."/>
            <person name="Lapidus A."/>
            <person name="Lavire C."/>
            <person name="Marechal J."/>
            <person name="Martinez M."/>
            <person name="Mastronunzio J.E."/>
            <person name="Mullin B.C."/>
            <person name="Niemann J."/>
            <person name="Pujic P."/>
            <person name="Rawnsley T."/>
            <person name="Rouy Z."/>
            <person name="Schenowitz C."/>
            <person name="Sellstedt A."/>
            <person name="Tavares F."/>
            <person name="Tomkins J.P."/>
            <person name="Vallenet D."/>
            <person name="Valverde C."/>
            <person name="Wall L.G."/>
            <person name="Wang Y."/>
            <person name="Medigue C."/>
            <person name="Benson D.R."/>
        </authorList>
    </citation>
    <scope>NUCLEOTIDE SEQUENCE [LARGE SCALE GENOMIC DNA]</scope>
    <source>
        <strain evidence="2">DSM 45986 / CECT 9034 / ACN14a</strain>
    </source>
</reference>
<evidence type="ECO:0000313" key="2">
    <source>
        <dbReference type="Proteomes" id="UP000000657"/>
    </source>
</evidence>
<sequence length="485" mass="52169">MPALSRSRSVESEQERGRILRARHPGWEPERLTAARHALGWSRATLARKVRAIRPVDVPFSPPIASEQTIMRHERGWAYPGEDWQSAYAHVMATSRVDLGFCTRETERPTIVTRHTLPSGPPGAHDEWVRQLWTTSGLSNAWEEVTAIDRRQFTALTGVTLIGAAHEWLVADPARIAAALSGRRADASVIVDLTTTMDALRRLDDKLGGQAVNGMILEQLQLVVRVLRNASYTQTDGQALHGIAAELARMAAWTAQDSGQHGTAQRLYLVGLRAAHEADNPGIAANILRCMAVQACGQADPRTGIDLLRSARAGSRGRLTTTENAILAGQLAVAHGRAGDREAARAAADEAQRHIGEAAPDDAPPYAYFVTPEVIFYLNGVSMIFGGDSAAAIPLVQSAIDNADPNMPRDLLEFQASLSVAHARTGDPDAALRLAHQAIDATPLTASAMIADSFTEVYREIKATGHPGASNLADHLHTITGAADL</sequence>
<evidence type="ECO:0000313" key="1">
    <source>
        <dbReference type="EMBL" id="CAJ60407.1"/>
    </source>
</evidence>
<protein>
    <submittedName>
        <fullName evidence="1">Transcriptional regulator</fullName>
    </submittedName>
</protein>
<dbReference type="InterPro" id="IPR011990">
    <property type="entry name" value="TPR-like_helical_dom_sf"/>
</dbReference>
<proteinExistence type="predicted"/>
<dbReference type="AlphaFoldDB" id="Q0RPX2"/>
<organism evidence="1 2">
    <name type="scientific">Frankia alni (strain DSM 45986 / CECT 9034 / ACN14a)</name>
    <dbReference type="NCBI Taxonomy" id="326424"/>
    <lineage>
        <taxon>Bacteria</taxon>
        <taxon>Bacillati</taxon>
        <taxon>Actinomycetota</taxon>
        <taxon>Actinomycetes</taxon>
        <taxon>Frankiales</taxon>
        <taxon>Frankiaceae</taxon>
        <taxon>Frankia</taxon>
    </lineage>
</organism>
<dbReference type="EMBL" id="CT573213">
    <property type="protein sequence ID" value="CAJ60407.1"/>
    <property type="molecule type" value="Genomic_DNA"/>
</dbReference>
<dbReference type="eggNOG" id="COG0457">
    <property type="taxonomic scope" value="Bacteria"/>
</dbReference>
<dbReference type="KEGG" id="fal:FRAAL1755"/>